<dbReference type="Gene3D" id="3.60.15.10">
    <property type="entry name" value="Ribonuclease Z/Hydroxyacylglutathione hydrolase-like"/>
    <property type="match status" value="1"/>
</dbReference>
<dbReference type="Pfam" id="PF00753">
    <property type="entry name" value="Lactamase_B"/>
    <property type="match status" value="1"/>
</dbReference>
<dbReference type="InterPro" id="IPR051013">
    <property type="entry name" value="MBL_superfamily_lactonases"/>
</dbReference>
<organism evidence="6 7">
    <name type="scientific">Penicillium camemberti (strain FM 013)</name>
    <dbReference type="NCBI Taxonomy" id="1429867"/>
    <lineage>
        <taxon>Eukaryota</taxon>
        <taxon>Fungi</taxon>
        <taxon>Dikarya</taxon>
        <taxon>Ascomycota</taxon>
        <taxon>Pezizomycotina</taxon>
        <taxon>Eurotiomycetes</taxon>
        <taxon>Eurotiomycetidae</taxon>
        <taxon>Eurotiales</taxon>
        <taxon>Aspergillaceae</taxon>
        <taxon>Penicillium</taxon>
    </lineage>
</organism>
<dbReference type="CDD" id="cd07730">
    <property type="entry name" value="metallo-hydrolase-like_MBL-fold"/>
    <property type="match status" value="1"/>
</dbReference>
<evidence type="ECO:0000313" key="7">
    <source>
        <dbReference type="Proteomes" id="UP000053732"/>
    </source>
</evidence>
<sequence>MVEIPTSQATVTVKVIDTTLRMACDSDAFIEPSIGGANNALHMKTMCFLVHNHEQNKSILFDCGSRKDPWQGSPYTRKMLRNHVRSFDVEKGVDEVLQDTGFDLTELDAIIWSHWHWDHIGDSTRFPKSTKLVVGPGFIDHFTPGWPKNPEGVLLGSDIEDRDLVEPTYPLEIGGFKAHDYFGDRSFYLLDVPGHAVGHICGLARTTPTTFVFLGGDCCHFAGTLRPAVGYPVPCCPDSASKMRAQGMESPGYCISTSSRSAYCDPDTAQKSIENLMAFDTNPNIFTCLAHDNILLDILPLFNTAPERNINDWKEQEYKKRAYWGFLREIPEFTSADISVSSR</sequence>
<protein>
    <submittedName>
        <fullName evidence="6">Beta-lactamase-like</fullName>
    </submittedName>
</protein>
<proteinExistence type="inferred from homology"/>
<dbReference type="AlphaFoldDB" id="A0A0G4NWV1"/>
<evidence type="ECO:0000259" key="5">
    <source>
        <dbReference type="SMART" id="SM00849"/>
    </source>
</evidence>
<keyword evidence="2" id="KW-0479">Metal-binding</keyword>
<dbReference type="EMBL" id="HG793135">
    <property type="protein sequence ID" value="CRL18583.1"/>
    <property type="molecule type" value="Genomic_DNA"/>
</dbReference>
<evidence type="ECO:0000313" key="6">
    <source>
        <dbReference type="EMBL" id="CRL18583.1"/>
    </source>
</evidence>
<evidence type="ECO:0000256" key="1">
    <source>
        <dbReference type="ARBA" id="ARBA00007749"/>
    </source>
</evidence>
<name>A0A0G4NWV1_PENC3</name>
<dbReference type="STRING" id="1429867.A0A0G4NWV1"/>
<evidence type="ECO:0000256" key="3">
    <source>
        <dbReference type="ARBA" id="ARBA00022801"/>
    </source>
</evidence>
<dbReference type="SUPFAM" id="SSF56281">
    <property type="entry name" value="Metallo-hydrolase/oxidoreductase"/>
    <property type="match status" value="1"/>
</dbReference>
<dbReference type="GO" id="GO:0046872">
    <property type="term" value="F:metal ion binding"/>
    <property type="evidence" value="ECO:0007669"/>
    <property type="project" value="UniProtKB-KW"/>
</dbReference>
<comment type="similarity">
    <text evidence="1">Belongs to the metallo-beta-lactamase superfamily.</text>
</comment>
<gene>
    <name evidence="6" type="ORF">PCAMFM013_S002g000453</name>
</gene>
<dbReference type="GO" id="GO:0016787">
    <property type="term" value="F:hydrolase activity"/>
    <property type="evidence" value="ECO:0007669"/>
    <property type="project" value="UniProtKB-KW"/>
</dbReference>
<dbReference type="InterPro" id="IPR036866">
    <property type="entry name" value="RibonucZ/Hydroxyglut_hydro"/>
</dbReference>
<keyword evidence="4" id="KW-0862">Zinc</keyword>
<reference evidence="6 7" key="1">
    <citation type="journal article" date="2014" name="Nat. Commun.">
        <title>Multiple recent horizontal transfers of a large genomic region in cheese making fungi.</title>
        <authorList>
            <person name="Cheeseman K."/>
            <person name="Ropars J."/>
            <person name="Renault P."/>
            <person name="Dupont J."/>
            <person name="Gouzy J."/>
            <person name="Branca A."/>
            <person name="Abraham A.L."/>
            <person name="Ceppi M."/>
            <person name="Conseiller E."/>
            <person name="Debuchy R."/>
            <person name="Malagnac F."/>
            <person name="Goarin A."/>
            <person name="Silar P."/>
            <person name="Lacoste S."/>
            <person name="Sallet E."/>
            <person name="Bensimon A."/>
            <person name="Giraud T."/>
            <person name="Brygoo Y."/>
        </authorList>
    </citation>
    <scope>NUCLEOTIDE SEQUENCE [LARGE SCALE GENOMIC DNA]</scope>
    <source>
        <strain evidence="7">FM 013</strain>
    </source>
</reference>
<dbReference type="SMART" id="SM00849">
    <property type="entry name" value="Lactamase_B"/>
    <property type="match status" value="1"/>
</dbReference>
<keyword evidence="7" id="KW-1185">Reference proteome</keyword>
<evidence type="ECO:0000256" key="2">
    <source>
        <dbReference type="ARBA" id="ARBA00022723"/>
    </source>
</evidence>
<dbReference type="InterPro" id="IPR001279">
    <property type="entry name" value="Metallo-B-lactamas"/>
</dbReference>
<evidence type="ECO:0000256" key="4">
    <source>
        <dbReference type="ARBA" id="ARBA00022833"/>
    </source>
</evidence>
<accession>A0A0G4NWV1</accession>
<keyword evidence="3" id="KW-0378">Hydrolase</keyword>
<dbReference type="Proteomes" id="UP000053732">
    <property type="component" value="Unassembled WGS sequence"/>
</dbReference>
<dbReference type="PANTHER" id="PTHR42978:SF5">
    <property type="entry name" value="METALLO-BETA-LACTAMASE DOMAIN-CONTAINING PROTEIN"/>
    <property type="match status" value="1"/>
</dbReference>
<feature type="domain" description="Metallo-beta-lactamase" evidence="5">
    <location>
        <begin position="44"/>
        <end position="258"/>
    </location>
</feature>
<dbReference type="PANTHER" id="PTHR42978">
    <property type="entry name" value="QUORUM-QUENCHING LACTONASE YTNP-RELATED-RELATED"/>
    <property type="match status" value="1"/>
</dbReference>